<dbReference type="Gene3D" id="1.10.101.10">
    <property type="entry name" value="PGBD-like superfamily/PGBD"/>
    <property type="match status" value="2"/>
</dbReference>
<dbReference type="Gene3D" id="3.90.70.10">
    <property type="entry name" value="Cysteine proteinases"/>
    <property type="match status" value="1"/>
</dbReference>
<reference evidence="4 5" key="1">
    <citation type="submission" date="2020-05" db="EMBL/GenBank/DDBJ databases">
        <authorList>
            <person name="Whitworth D."/>
        </authorList>
    </citation>
    <scope>NUCLEOTIDE SEQUENCE [LARGE SCALE GENOMIC DNA]</scope>
    <source>
        <strain evidence="4 5">CA046A</strain>
    </source>
</reference>
<dbReference type="Pfam" id="PF13529">
    <property type="entry name" value="Peptidase_C39_2"/>
    <property type="match status" value="1"/>
</dbReference>
<dbReference type="InterPro" id="IPR036365">
    <property type="entry name" value="PGBD-like_sf"/>
</dbReference>
<accession>A0A7Y4JYV5</accession>
<dbReference type="Pfam" id="PF01471">
    <property type="entry name" value="PG_binding_1"/>
    <property type="match status" value="1"/>
</dbReference>
<dbReference type="EMBL" id="JABFJW010000361">
    <property type="protein sequence ID" value="NOK13730.1"/>
    <property type="molecule type" value="Genomic_DNA"/>
</dbReference>
<evidence type="ECO:0000313" key="4">
    <source>
        <dbReference type="EMBL" id="NOK13730.1"/>
    </source>
</evidence>
<dbReference type="Proteomes" id="UP000528460">
    <property type="component" value="Unassembled WGS sequence"/>
</dbReference>
<dbReference type="InterPro" id="IPR039564">
    <property type="entry name" value="Peptidase_C39-like"/>
</dbReference>
<name>A0A7Y4JYV5_9BACT</name>
<feature type="domain" description="Peptidoglycan binding-like" evidence="2">
    <location>
        <begin position="279"/>
        <end position="335"/>
    </location>
</feature>
<feature type="region of interest" description="Disordered" evidence="1">
    <location>
        <begin position="228"/>
        <end position="269"/>
    </location>
</feature>
<evidence type="ECO:0000256" key="1">
    <source>
        <dbReference type="SAM" id="MobiDB-lite"/>
    </source>
</evidence>
<dbReference type="SUPFAM" id="SSF47090">
    <property type="entry name" value="PGBD-like"/>
    <property type="match status" value="2"/>
</dbReference>
<feature type="compositionally biased region" description="Low complexity" evidence="1">
    <location>
        <begin position="228"/>
        <end position="250"/>
    </location>
</feature>
<feature type="domain" description="Peptidase C39-like" evidence="3">
    <location>
        <begin position="455"/>
        <end position="575"/>
    </location>
</feature>
<proteinExistence type="predicted"/>
<evidence type="ECO:0000259" key="2">
    <source>
        <dbReference type="Pfam" id="PF01471"/>
    </source>
</evidence>
<evidence type="ECO:0000259" key="3">
    <source>
        <dbReference type="Pfam" id="PF13529"/>
    </source>
</evidence>
<comment type="caution">
    <text evidence="4">The sequence shown here is derived from an EMBL/GenBank/DDBJ whole genome shotgun (WGS) entry which is preliminary data.</text>
</comment>
<evidence type="ECO:0008006" key="6">
    <source>
        <dbReference type="Google" id="ProtNLM"/>
    </source>
</evidence>
<gene>
    <name evidence="4" type="ORF">HNS30_32250</name>
</gene>
<sequence length="606" mass="63139">MSSISQSNTVRQAAGIGTSSPVLAVDAKALDAPSLDKGLLLSLACAEGNTNADGSLRNLGVSANVPTGFPAELHQDPGDHMWNKGRLSYAPERHGLPASTSVAECERRALDLVRKQMSGIESKVQQLGMSPANPNYRFVVASLMDSVNQTGTACFEGKHSLWNELPQALKEMNAGKDPLQAMTDCRVRSHSKDDGSCGSFNGSWAETRADQARRVGEIHDCLKMHGGISSTSSSAARPAASSTGTSGASTFTETQPPTAPVSLGNVPSGNELLARGAKGPEVTRLQQSLNALGAQPPLELDGDFGPATEAALKDYQQRSGLPADGIHGPMTSAKMLAGTRASAAPARTAESTAANMVGSLNPATLGMLGSSKMEVKPGSRGPDVERLKKALSAAGFYNGAINDQMGTQGVDALKKAKEALKLGGPADVAGEFTLRKIEEFARSQANGLSGVSAFVKPLAQQDSTSCGLTSVAMMANAAHSKAKTGKAPITDQTLRAENGGGTGFLPNVLNQHLSGTGMRATDESWGADSWGKIDQSLKAGNPVMVSTSGEFSPSGYGHYITLLKAEGDRIQYADPADGQVKWTTKGILDAQPPHTDGRWFSRVVPE</sequence>
<organism evidence="4 5">
    <name type="scientific">Corallococcus exercitus</name>
    <dbReference type="NCBI Taxonomy" id="2316736"/>
    <lineage>
        <taxon>Bacteria</taxon>
        <taxon>Pseudomonadati</taxon>
        <taxon>Myxococcota</taxon>
        <taxon>Myxococcia</taxon>
        <taxon>Myxococcales</taxon>
        <taxon>Cystobacterineae</taxon>
        <taxon>Myxococcaceae</taxon>
        <taxon>Corallococcus</taxon>
    </lineage>
</organism>
<dbReference type="AlphaFoldDB" id="A0A7Y4JYV5"/>
<evidence type="ECO:0000313" key="5">
    <source>
        <dbReference type="Proteomes" id="UP000528460"/>
    </source>
</evidence>
<dbReference type="InterPro" id="IPR002477">
    <property type="entry name" value="Peptidoglycan-bd-like"/>
</dbReference>
<dbReference type="InterPro" id="IPR036366">
    <property type="entry name" value="PGBDSf"/>
</dbReference>
<protein>
    <recommendedName>
        <fullName evidence="6">Peptidoglycan-binding protein</fullName>
    </recommendedName>
</protein>